<evidence type="ECO:0000259" key="1">
    <source>
        <dbReference type="Pfam" id="PF04101"/>
    </source>
</evidence>
<gene>
    <name evidence="2" type="ORF">VR44_08955</name>
</gene>
<feature type="domain" description="Glycosyl transferase family 28 C-terminal" evidence="1">
    <location>
        <begin position="229"/>
        <end position="279"/>
    </location>
</feature>
<dbReference type="GO" id="GO:0016758">
    <property type="term" value="F:hexosyltransferase activity"/>
    <property type="evidence" value="ECO:0007669"/>
    <property type="project" value="InterPro"/>
</dbReference>
<evidence type="ECO:0000313" key="2">
    <source>
        <dbReference type="EMBL" id="KJY35882.1"/>
    </source>
</evidence>
<accession>A0A0F4JNC9</accession>
<name>A0A0F4JNC9_9ACTN</name>
<protein>
    <recommendedName>
        <fullName evidence="1">Glycosyl transferase family 28 C-terminal domain-containing protein</fullName>
    </recommendedName>
</protein>
<sequence>MIGYYVHHHGLGHLHRALCIARHARSPVTGLSSLDPPPDWPGPWISLPLDTGGPAAVDTRAQGRLHWAPLFHDGYADRMSTLAGWLGRTRPTLLVSDVSVEVACLARLMGVPVVVAAMRGRRLDAAHRLGHDIALRLLAPWPATAPEPGWPSRWYDKTIYASAFSRDDGRVPTPPPRDGTRRVLLMLGAGGSGITFEQVRAARAATPDWQWDLLGGPGGAWSADPWTRICAADVVITHGGQNAVAECAAARRPTVVLPQERPYGEQHATGRALREAGLAVVREHWPDPPQWPSVLAEAAALDGDAWSGWAPGDGARRAARALDALAAMPGAS</sequence>
<proteinExistence type="predicted"/>
<dbReference type="PATRIC" id="fig|68223.7.peg.4962"/>
<dbReference type="AlphaFoldDB" id="A0A0F4JNC9"/>
<dbReference type="SUPFAM" id="SSF53756">
    <property type="entry name" value="UDP-Glycosyltransferase/glycogen phosphorylase"/>
    <property type="match status" value="1"/>
</dbReference>
<comment type="caution">
    <text evidence="2">The sequence shown here is derived from an EMBL/GenBank/DDBJ whole genome shotgun (WGS) entry which is preliminary data.</text>
</comment>
<dbReference type="Pfam" id="PF04101">
    <property type="entry name" value="Glyco_tran_28_C"/>
    <property type="match status" value="1"/>
</dbReference>
<dbReference type="EMBL" id="JZWV01000191">
    <property type="protein sequence ID" value="KJY35882.1"/>
    <property type="molecule type" value="Genomic_DNA"/>
</dbReference>
<dbReference type="Gene3D" id="3.40.50.2000">
    <property type="entry name" value="Glycogen Phosphorylase B"/>
    <property type="match status" value="1"/>
</dbReference>
<dbReference type="Proteomes" id="UP000033551">
    <property type="component" value="Unassembled WGS sequence"/>
</dbReference>
<dbReference type="InterPro" id="IPR007235">
    <property type="entry name" value="Glyco_trans_28_C"/>
</dbReference>
<dbReference type="RefSeq" id="WP_045946870.1">
    <property type="nucleotide sequence ID" value="NZ_JZWV01000191.1"/>
</dbReference>
<dbReference type="OrthoDB" id="9809594at2"/>
<evidence type="ECO:0000313" key="3">
    <source>
        <dbReference type="Proteomes" id="UP000033551"/>
    </source>
</evidence>
<reference evidence="2 3" key="1">
    <citation type="submission" date="2015-02" db="EMBL/GenBank/DDBJ databases">
        <authorList>
            <person name="Ju K.-S."/>
            <person name="Doroghazi J.R."/>
            <person name="Metcalf W."/>
        </authorList>
    </citation>
    <scope>NUCLEOTIDE SEQUENCE [LARGE SCALE GENOMIC DNA]</scope>
    <source>
        <strain evidence="2 3">NRRL ISP-5550</strain>
    </source>
</reference>
<organism evidence="2 3">
    <name type="scientific">Streptomyces katrae</name>
    <dbReference type="NCBI Taxonomy" id="68223"/>
    <lineage>
        <taxon>Bacteria</taxon>
        <taxon>Bacillati</taxon>
        <taxon>Actinomycetota</taxon>
        <taxon>Actinomycetes</taxon>
        <taxon>Kitasatosporales</taxon>
        <taxon>Streptomycetaceae</taxon>
        <taxon>Streptomyces</taxon>
    </lineage>
</organism>
<keyword evidence="3" id="KW-1185">Reference proteome</keyword>